<keyword evidence="1" id="KW-0238">DNA-binding</keyword>
<dbReference type="SUPFAM" id="SSF117856">
    <property type="entry name" value="AF0104/ALDC/Ptd012-like"/>
    <property type="match status" value="1"/>
</dbReference>
<dbReference type="PROSITE" id="PS51742">
    <property type="entry name" value="PPC"/>
    <property type="match status" value="1"/>
</dbReference>
<keyword evidence="1" id="KW-0805">Transcription regulation</keyword>
<comment type="function">
    <text evidence="1">Transcription factor that specifically binds AT-rich DNA sequences related to the nuclear matrix attachment regions (MARs).</text>
</comment>
<name>A0AAV7EG38_ARIFI</name>
<dbReference type="EMBL" id="JAINDJ010000005">
    <property type="protein sequence ID" value="KAG9446672.1"/>
    <property type="molecule type" value="Genomic_DNA"/>
</dbReference>
<evidence type="ECO:0000313" key="5">
    <source>
        <dbReference type="Proteomes" id="UP000825729"/>
    </source>
</evidence>
<protein>
    <recommendedName>
        <fullName evidence="1">AT-hook motif nuclear-localized protein</fullName>
    </recommendedName>
</protein>
<organism evidence="4 5">
    <name type="scientific">Aristolochia fimbriata</name>
    <name type="common">White veined hardy Dutchman's pipe vine</name>
    <dbReference type="NCBI Taxonomy" id="158543"/>
    <lineage>
        <taxon>Eukaryota</taxon>
        <taxon>Viridiplantae</taxon>
        <taxon>Streptophyta</taxon>
        <taxon>Embryophyta</taxon>
        <taxon>Tracheophyta</taxon>
        <taxon>Spermatophyta</taxon>
        <taxon>Magnoliopsida</taxon>
        <taxon>Magnoliidae</taxon>
        <taxon>Piperales</taxon>
        <taxon>Aristolochiaceae</taxon>
        <taxon>Aristolochia</taxon>
    </lineage>
</organism>
<evidence type="ECO:0000313" key="4">
    <source>
        <dbReference type="EMBL" id="KAG9446672.1"/>
    </source>
</evidence>
<dbReference type="SUPFAM" id="SSF81995">
    <property type="entry name" value="beta-sandwich domain of Sec23/24"/>
    <property type="match status" value="1"/>
</dbReference>
<gene>
    <name evidence="4" type="ORF">H6P81_012800</name>
</gene>
<proteinExistence type="predicted"/>
<comment type="caution">
    <text evidence="4">The sequence shown here is derived from an EMBL/GenBank/DDBJ whole genome shotgun (WGS) entry which is preliminary data.</text>
</comment>
<sequence>MPSLQLSQMEGNETGGGLASGSYYHHHLLHHHPQQQQQQPPPQQQQQQQQQQQHPNPHNVNGIFANTQSAAHYPSADQSPVFTQTAVHGAVAEAAPKRKRGRPRKYGPGGPASGDIKPSSKTPSSASSSLPLSSSPVSATQLQGKVIASSSGSKRKAQLEALGNAGQGFTPHVVTVAPGEDVAQKIMSFMQQGKRAVCVLSASGSVSNASLRQPAMLGGNVCYEGRFEILSLSGSYLHNEIGGASSRTGGLSVCLSGSDGRIVGGGVGGPLKAASPVQVIMGSFIIDGKRDESPPARVESPIGMVGQAVSNVRFRPTQDSMARMSPKTKEDQTSIGSSSFMIQCAMHGLSSRTTDWRVPNMGPDGGGFSGMDGGVCQSPEDDDDD</sequence>
<feature type="region of interest" description="Disordered" evidence="2">
    <location>
        <begin position="89"/>
        <end position="151"/>
    </location>
</feature>
<keyword evidence="1" id="KW-0539">Nucleus</keyword>
<accession>A0AAV7EG38</accession>
<feature type="domain" description="PPC" evidence="3">
    <location>
        <begin position="165"/>
        <end position="305"/>
    </location>
</feature>
<dbReference type="InterPro" id="IPR005175">
    <property type="entry name" value="PPC_dom"/>
</dbReference>
<keyword evidence="5" id="KW-1185">Reference proteome</keyword>
<feature type="region of interest" description="Disordered" evidence="2">
    <location>
        <begin position="353"/>
        <end position="385"/>
    </location>
</feature>
<evidence type="ECO:0000256" key="2">
    <source>
        <dbReference type="SAM" id="MobiDB-lite"/>
    </source>
</evidence>
<dbReference type="CDD" id="cd11378">
    <property type="entry name" value="DUF296"/>
    <property type="match status" value="1"/>
</dbReference>
<comment type="subcellular location">
    <subcellularLocation>
        <location evidence="1">Nucleus</location>
    </subcellularLocation>
</comment>
<dbReference type="Proteomes" id="UP000825729">
    <property type="component" value="Unassembled WGS sequence"/>
</dbReference>
<evidence type="ECO:0000256" key="1">
    <source>
        <dbReference type="RuleBase" id="RU367031"/>
    </source>
</evidence>
<comment type="domain">
    <text evidence="1">The PPC domain mediates interactions between AHL proteins.</text>
</comment>
<evidence type="ECO:0000259" key="3">
    <source>
        <dbReference type="PROSITE" id="PS51742"/>
    </source>
</evidence>
<keyword evidence="1" id="KW-0804">Transcription</keyword>
<dbReference type="PANTHER" id="PTHR31500:SF68">
    <property type="entry name" value="AT-HOOK MOTIF NUCLEAR-LOCALIZED PROTEIN 14"/>
    <property type="match status" value="1"/>
</dbReference>
<dbReference type="PANTHER" id="PTHR31500">
    <property type="entry name" value="AT-HOOK MOTIF NUCLEAR-LOCALIZED PROTEIN 9"/>
    <property type="match status" value="1"/>
</dbReference>
<dbReference type="Pfam" id="PF03479">
    <property type="entry name" value="PCC"/>
    <property type="match status" value="1"/>
</dbReference>
<feature type="compositionally biased region" description="Gly residues" evidence="2">
    <location>
        <begin position="363"/>
        <end position="373"/>
    </location>
</feature>
<dbReference type="GO" id="GO:0005634">
    <property type="term" value="C:nucleus"/>
    <property type="evidence" value="ECO:0007669"/>
    <property type="project" value="UniProtKB-SubCell"/>
</dbReference>
<dbReference type="GO" id="GO:0003680">
    <property type="term" value="F:minor groove of adenine-thymine-rich DNA binding"/>
    <property type="evidence" value="ECO:0007669"/>
    <property type="project" value="UniProtKB-UniRule"/>
</dbReference>
<feature type="compositionally biased region" description="Basic residues" evidence="2">
    <location>
        <begin position="24"/>
        <end position="33"/>
    </location>
</feature>
<feature type="compositionally biased region" description="Low complexity" evidence="2">
    <location>
        <begin position="117"/>
        <end position="140"/>
    </location>
</feature>
<dbReference type="Gene3D" id="3.30.1330.80">
    <property type="entry name" value="Hypothetical protein, similar to alpha- acetolactate decarboxylase, domain 2"/>
    <property type="match status" value="1"/>
</dbReference>
<feature type="compositionally biased region" description="Polar residues" evidence="2">
    <location>
        <begin position="1"/>
        <end position="11"/>
    </location>
</feature>
<dbReference type="AlphaFoldDB" id="A0AAV7EG38"/>
<feature type="region of interest" description="Disordered" evidence="2">
    <location>
        <begin position="1"/>
        <end position="63"/>
    </location>
</feature>
<dbReference type="InterPro" id="IPR039605">
    <property type="entry name" value="AHL"/>
</dbReference>
<reference evidence="4 5" key="1">
    <citation type="submission" date="2021-07" db="EMBL/GenBank/DDBJ databases">
        <title>The Aristolochia fimbriata genome: insights into angiosperm evolution, floral development and chemical biosynthesis.</title>
        <authorList>
            <person name="Jiao Y."/>
        </authorList>
    </citation>
    <scope>NUCLEOTIDE SEQUENCE [LARGE SCALE GENOMIC DNA]</scope>
    <source>
        <strain evidence="4">IBCAS-2021</strain>
        <tissue evidence="4">Leaf</tissue>
    </source>
</reference>
<feature type="compositionally biased region" description="Low complexity" evidence="2">
    <location>
        <begin position="34"/>
        <end position="59"/>
    </location>
</feature>